<dbReference type="GO" id="GO:0042147">
    <property type="term" value="P:retrograde transport, endosome to Golgi"/>
    <property type="evidence" value="ECO:0007669"/>
    <property type="project" value="TreeGrafter"/>
</dbReference>
<evidence type="ECO:0000256" key="9">
    <source>
        <dbReference type="SAM" id="Phobius"/>
    </source>
</evidence>
<comment type="similarity">
    <text evidence="8">Belongs to the LU7TM family. TMEM87 subfamily.</text>
</comment>
<dbReference type="GO" id="GO:0000139">
    <property type="term" value="C:Golgi membrane"/>
    <property type="evidence" value="ECO:0007669"/>
    <property type="project" value="UniProtKB-SubCell"/>
</dbReference>
<evidence type="ECO:0000256" key="6">
    <source>
        <dbReference type="ARBA" id="ARBA00023136"/>
    </source>
</evidence>
<feature type="domain" description="GOST seven transmembrane" evidence="10">
    <location>
        <begin position="239"/>
        <end position="484"/>
    </location>
</feature>
<evidence type="ECO:0000313" key="13">
    <source>
        <dbReference type="Proteomes" id="UP001292094"/>
    </source>
</evidence>
<dbReference type="Pfam" id="PF21901">
    <property type="entry name" value="TMEM87A-B_GOLD"/>
    <property type="match status" value="1"/>
</dbReference>
<keyword evidence="3" id="KW-0732">Signal</keyword>
<evidence type="ECO:0008006" key="14">
    <source>
        <dbReference type="Google" id="ProtNLM"/>
    </source>
</evidence>
<gene>
    <name evidence="12" type="ORF">Pmani_006145</name>
</gene>
<feature type="transmembrane region" description="Helical" evidence="9">
    <location>
        <begin position="238"/>
        <end position="260"/>
    </location>
</feature>
<evidence type="ECO:0000313" key="12">
    <source>
        <dbReference type="EMBL" id="KAK4323145.1"/>
    </source>
</evidence>
<protein>
    <recommendedName>
        <fullName evidence="14">Transmembrane protein 87A</fullName>
    </recommendedName>
</protein>
<comment type="subcellular location">
    <subcellularLocation>
        <location evidence="1">Golgi apparatus membrane</location>
        <topology evidence="1">Multi-pass membrane protein</topology>
    </subcellularLocation>
</comment>
<dbReference type="GO" id="GO:0005829">
    <property type="term" value="C:cytosol"/>
    <property type="evidence" value="ECO:0007669"/>
    <property type="project" value="GOC"/>
</dbReference>
<name>A0AAE1QAF2_9EUCA</name>
<dbReference type="Pfam" id="PF06814">
    <property type="entry name" value="GOST_TM"/>
    <property type="match status" value="1"/>
</dbReference>
<feature type="transmembrane region" description="Helical" evidence="9">
    <location>
        <begin position="272"/>
        <end position="290"/>
    </location>
</feature>
<feature type="transmembrane region" description="Helical" evidence="9">
    <location>
        <begin position="380"/>
        <end position="400"/>
    </location>
</feature>
<feature type="transmembrane region" description="Helical" evidence="9">
    <location>
        <begin position="343"/>
        <end position="360"/>
    </location>
</feature>
<proteinExistence type="inferred from homology"/>
<keyword evidence="6 9" id="KW-0472">Membrane</keyword>
<evidence type="ECO:0000256" key="7">
    <source>
        <dbReference type="ARBA" id="ARBA00023180"/>
    </source>
</evidence>
<dbReference type="PANTHER" id="PTHR21229:SF1">
    <property type="entry name" value="GH17801P"/>
    <property type="match status" value="1"/>
</dbReference>
<dbReference type="InterPro" id="IPR053937">
    <property type="entry name" value="GOST_TM"/>
</dbReference>
<evidence type="ECO:0000256" key="3">
    <source>
        <dbReference type="ARBA" id="ARBA00022729"/>
    </source>
</evidence>
<keyword evidence="2 9" id="KW-0812">Transmembrane</keyword>
<feature type="transmembrane region" description="Helical" evidence="9">
    <location>
        <begin position="320"/>
        <end position="336"/>
    </location>
</feature>
<evidence type="ECO:0000256" key="5">
    <source>
        <dbReference type="ARBA" id="ARBA00023034"/>
    </source>
</evidence>
<feature type="domain" description="TMEM87A/B GOLD" evidence="11">
    <location>
        <begin position="6"/>
        <end position="114"/>
    </location>
</feature>
<evidence type="ECO:0000256" key="8">
    <source>
        <dbReference type="ARBA" id="ARBA00044946"/>
    </source>
</evidence>
<feature type="transmembrane region" description="Helical" evidence="9">
    <location>
        <begin position="421"/>
        <end position="440"/>
    </location>
</feature>
<keyword evidence="13" id="KW-1185">Reference proteome</keyword>
<dbReference type="AlphaFoldDB" id="A0AAE1QAF2"/>
<dbReference type="InterPro" id="IPR009637">
    <property type="entry name" value="GPR107/GPR108-like"/>
</dbReference>
<sequence>MVAGFPEQGLWHLTASQDHEYVGVKKSVFKNTRVFIKVKCDPLDPNPDNDLIIKISWLVRKTPCWNDYIFSQATEERYMQYFYDNPGRTQNTSKFDTGYLKNLPVSYPCDHNIILKPLDMDKVIMENNEGAKATRAVAEAGGQPLKENEDKLLSEEEEKAPPVVASTEAAVQIGFPPNNGPEGPRTRHPVMNIPNDGVYLLVVHTTSTSMGTGINLSYTAEVTIEMESDYGYLSAVDWPLLGFYAAMCGVYLIYGVAWLVMSALRWRELLRVQYWIGAVIFLGMLEKAVFTAEYSSLNKRGYSVSGLIVFAELVSCAKRTLARMLVIIVSLGFGIVKPRLGVVLHRVVGVGLLYFILASIEGCTRALQSRVDPQRQVLLASLPLSLLESAICFWIFSALVQTTRTLRLRRNLVKLSLYRHFTNTLAFAVLASVVFMLWSITYHEFEDCLRDWKELWVDDAYWHVLFAIILLVIMILWRPSNNNQRFAFTPLLDDGSDADDEEESEKLMADISDTMKYRNTKGSTSSSPRESRSVEEDLKWVEENIPSSLADNALPILDSDEEILTTKFEFSKMQ</sequence>
<evidence type="ECO:0000259" key="10">
    <source>
        <dbReference type="Pfam" id="PF06814"/>
    </source>
</evidence>
<reference evidence="12" key="1">
    <citation type="submission" date="2023-11" db="EMBL/GenBank/DDBJ databases">
        <title>Genome assemblies of two species of porcelain crab, Petrolisthes cinctipes and Petrolisthes manimaculis (Anomura: Porcellanidae).</title>
        <authorList>
            <person name="Angst P."/>
        </authorList>
    </citation>
    <scope>NUCLEOTIDE SEQUENCE</scope>
    <source>
        <strain evidence="12">PB745_02</strain>
        <tissue evidence="12">Gill</tissue>
    </source>
</reference>
<comment type="caution">
    <text evidence="12">The sequence shown here is derived from an EMBL/GenBank/DDBJ whole genome shotgun (WGS) entry which is preliminary data.</text>
</comment>
<dbReference type="EMBL" id="JAWZYT010000467">
    <property type="protein sequence ID" value="KAK4323145.1"/>
    <property type="molecule type" value="Genomic_DNA"/>
</dbReference>
<evidence type="ECO:0000256" key="4">
    <source>
        <dbReference type="ARBA" id="ARBA00022989"/>
    </source>
</evidence>
<accession>A0AAE1QAF2</accession>
<dbReference type="Proteomes" id="UP001292094">
    <property type="component" value="Unassembled WGS sequence"/>
</dbReference>
<dbReference type="InterPro" id="IPR054101">
    <property type="entry name" value="TMEM87A/B_GOLD"/>
</dbReference>
<feature type="transmembrane region" description="Helical" evidence="9">
    <location>
        <begin position="460"/>
        <end position="477"/>
    </location>
</feature>
<evidence type="ECO:0000259" key="11">
    <source>
        <dbReference type="Pfam" id="PF21901"/>
    </source>
</evidence>
<keyword evidence="4 9" id="KW-1133">Transmembrane helix</keyword>
<keyword evidence="7" id="KW-0325">Glycoprotein</keyword>
<evidence type="ECO:0000256" key="2">
    <source>
        <dbReference type="ARBA" id="ARBA00022692"/>
    </source>
</evidence>
<evidence type="ECO:0000256" key="1">
    <source>
        <dbReference type="ARBA" id="ARBA00004653"/>
    </source>
</evidence>
<keyword evidence="5" id="KW-0333">Golgi apparatus</keyword>
<organism evidence="12 13">
    <name type="scientific">Petrolisthes manimaculis</name>
    <dbReference type="NCBI Taxonomy" id="1843537"/>
    <lineage>
        <taxon>Eukaryota</taxon>
        <taxon>Metazoa</taxon>
        <taxon>Ecdysozoa</taxon>
        <taxon>Arthropoda</taxon>
        <taxon>Crustacea</taxon>
        <taxon>Multicrustacea</taxon>
        <taxon>Malacostraca</taxon>
        <taxon>Eumalacostraca</taxon>
        <taxon>Eucarida</taxon>
        <taxon>Decapoda</taxon>
        <taxon>Pleocyemata</taxon>
        <taxon>Anomura</taxon>
        <taxon>Galatheoidea</taxon>
        <taxon>Porcellanidae</taxon>
        <taxon>Petrolisthes</taxon>
    </lineage>
</organism>
<dbReference type="PANTHER" id="PTHR21229">
    <property type="entry name" value="LUNG SEVEN TRANSMEMBRANE RECEPTOR"/>
    <property type="match status" value="1"/>
</dbReference>